<organism evidence="2 3">
    <name type="scientific">Cryptococcus gattii EJB2</name>
    <dbReference type="NCBI Taxonomy" id="1296103"/>
    <lineage>
        <taxon>Eukaryota</taxon>
        <taxon>Fungi</taxon>
        <taxon>Dikarya</taxon>
        <taxon>Basidiomycota</taxon>
        <taxon>Agaricomycotina</taxon>
        <taxon>Tremellomycetes</taxon>
        <taxon>Tremellales</taxon>
        <taxon>Cryptococcaceae</taxon>
        <taxon>Cryptococcus</taxon>
        <taxon>Cryptococcus gattii species complex</taxon>
    </lineage>
</organism>
<dbReference type="EMBL" id="KN848734">
    <property type="protein sequence ID" value="KIR77978.1"/>
    <property type="molecule type" value="Genomic_DNA"/>
</dbReference>
<evidence type="ECO:0000313" key="2">
    <source>
        <dbReference type="EMBL" id="KIR77978.1"/>
    </source>
</evidence>
<proteinExistence type="predicted"/>
<gene>
    <name evidence="2" type="ORF">I306_05021</name>
</gene>
<dbReference type="Proteomes" id="UP000054272">
    <property type="component" value="Unassembled WGS sequence"/>
</dbReference>
<sequence length="71" mass="7820">MCPCIVADGLTKELGRMKADPTVYTAEFYGDVEGFPCQARPKLKTRRTAKDEGGQAKSLKRNDGPGQFKLK</sequence>
<reference evidence="2 3" key="1">
    <citation type="submission" date="2015-01" db="EMBL/GenBank/DDBJ databases">
        <title>The Genome Sequence of Cryptococcus gattii EJB2.</title>
        <authorList>
            <consortium name="The Broad Institute Genomics Platform"/>
            <person name="Cuomo C."/>
            <person name="Litvintseva A."/>
            <person name="Chen Y."/>
            <person name="Heitman J."/>
            <person name="Sun S."/>
            <person name="Springer D."/>
            <person name="Dromer F."/>
            <person name="Young S."/>
            <person name="Zeng Q."/>
            <person name="Gargeya S."/>
            <person name="Abouelleil A."/>
            <person name="Alvarado L."/>
            <person name="Chapman S.B."/>
            <person name="Gainer-Dewar J."/>
            <person name="Goldberg J."/>
            <person name="Griggs A."/>
            <person name="Gujja S."/>
            <person name="Hansen M."/>
            <person name="Howarth C."/>
            <person name="Imamovic A."/>
            <person name="Larimer J."/>
            <person name="Murphy C."/>
            <person name="Naylor J."/>
            <person name="Pearson M."/>
            <person name="Priest M."/>
            <person name="Roberts A."/>
            <person name="Saif S."/>
            <person name="Shea T."/>
            <person name="Sykes S."/>
            <person name="Wortman J."/>
            <person name="Nusbaum C."/>
            <person name="Birren B."/>
        </authorList>
    </citation>
    <scope>NUCLEOTIDE SEQUENCE [LARGE SCALE GENOMIC DNA]</scope>
    <source>
        <strain evidence="2 3">EJB2</strain>
    </source>
</reference>
<feature type="region of interest" description="Disordered" evidence="1">
    <location>
        <begin position="40"/>
        <end position="71"/>
    </location>
</feature>
<evidence type="ECO:0000256" key="1">
    <source>
        <dbReference type="SAM" id="MobiDB-lite"/>
    </source>
</evidence>
<evidence type="ECO:0000313" key="3">
    <source>
        <dbReference type="Proteomes" id="UP000054272"/>
    </source>
</evidence>
<accession>A0ABR5BR10</accession>
<keyword evidence="3" id="KW-1185">Reference proteome</keyword>
<name>A0ABR5BR10_9TREE</name>
<protein>
    <submittedName>
        <fullName evidence="2">Uncharacterized protein</fullName>
    </submittedName>
</protein>